<feature type="chain" id="PRO_5012380083" description="Lipocalin-like domain-containing protein" evidence="1">
    <location>
        <begin position="19"/>
        <end position="150"/>
    </location>
</feature>
<dbReference type="PROSITE" id="PS51257">
    <property type="entry name" value="PROKAR_LIPOPROTEIN"/>
    <property type="match status" value="1"/>
</dbReference>
<dbReference type="OrthoDB" id="882993at2"/>
<dbReference type="Proteomes" id="UP000219193">
    <property type="component" value="Unassembled WGS sequence"/>
</dbReference>
<evidence type="ECO:0000256" key="1">
    <source>
        <dbReference type="SAM" id="SignalP"/>
    </source>
</evidence>
<accession>A0A285X6A0</accession>
<sequence>MKYHILLFALFLSLYSCSIETSVPDNYEHQGTWELVRTRSNMAHAAYEDPQVRESYTFRNNGTFLKTRLEGASEETAEGTYKLVNRPWNGAGEPLLLLELKFDTGIPMVSNCTVDPVENLIITSEYLLINTWVACDGFLMEYEKTEPSEN</sequence>
<evidence type="ECO:0008006" key="4">
    <source>
        <dbReference type="Google" id="ProtNLM"/>
    </source>
</evidence>
<proteinExistence type="predicted"/>
<organism evidence="2 3">
    <name type="scientific">Salinimicrobium sediminis</name>
    <dbReference type="NCBI Taxonomy" id="1343891"/>
    <lineage>
        <taxon>Bacteria</taxon>
        <taxon>Pseudomonadati</taxon>
        <taxon>Bacteroidota</taxon>
        <taxon>Flavobacteriia</taxon>
        <taxon>Flavobacteriales</taxon>
        <taxon>Flavobacteriaceae</taxon>
        <taxon>Salinimicrobium</taxon>
    </lineage>
</organism>
<keyword evidence="1" id="KW-0732">Signal</keyword>
<evidence type="ECO:0000313" key="2">
    <source>
        <dbReference type="EMBL" id="SOC80825.1"/>
    </source>
</evidence>
<gene>
    <name evidence="2" type="ORF">SAMN06296241_2384</name>
</gene>
<evidence type="ECO:0000313" key="3">
    <source>
        <dbReference type="Proteomes" id="UP000219193"/>
    </source>
</evidence>
<name>A0A285X6A0_9FLAO</name>
<feature type="signal peptide" evidence="1">
    <location>
        <begin position="1"/>
        <end position="18"/>
    </location>
</feature>
<reference evidence="3" key="1">
    <citation type="submission" date="2017-09" db="EMBL/GenBank/DDBJ databases">
        <authorList>
            <person name="Varghese N."/>
            <person name="Submissions S."/>
        </authorList>
    </citation>
    <scope>NUCLEOTIDE SEQUENCE [LARGE SCALE GENOMIC DNA]</scope>
    <source>
        <strain evidence="3">CGMCC 1.12641</strain>
    </source>
</reference>
<dbReference type="EMBL" id="OCMF01000003">
    <property type="protein sequence ID" value="SOC80825.1"/>
    <property type="molecule type" value="Genomic_DNA"/>
</dbReference>
<dbReference type="RefSeq" id="WP_097056603.1">
    <property type="nucleotide sequence ID" value="NZ_OCMF01000003.1"/>
</dbReference>
<dbReference type="AlphaFoldDB" id="A0A285X6A0"/>
<keyword evidence="3" id="KW-1185">Reference proteome</keyword>
<protein>
    <recommendedName>
        <fullName evidence="4">Lipocalin-like domain-containing protein</fullName>
    </recommendedName>
</protein>